<dbReference type="Gene3D" id="2.60.40.10">
    <property type="entry name" value="Immunoglobulins"/>
    <property type="match status" value="2"/>
</dbReference>
<keyword evidence="8" id="KW-1185">Reference proteome</keyword>
<protein>
    <submittedName>
        <fullName evidence="7">Plastocyanin/azurin family copper-binding protein</fullName>
    </submittedName>
</protein>
<evidence type="ECO:0000256" key="5">
    <source>
        <dbReference type="SAM" id="MobiDB-lite"/>
    </source>
</evidence>
<evidence type="ECO:0000256" key="1">
    <source>
        <dbReference type="ARBA" id="ARBA00022448"/>
    </source>
</evidence>
<keyword evidence="3" id="KW-0249">Electron transport</keyword>
<dbReference type="Gene3D" id="2.60.40.420">
    <property type="entry name" value="Cupredoxins - blue copper proteins"/>
    <property type="match status" value="1"/>
</dbReference>
<dbReference type="InterPro" id="IPR000923">
    <property type="entry name" value="BlueCu_1"/>
</dbReference>
<evidence type="ECO:0000256" key="3">
    <source>
        <dbReference type="ARBA" id="ARBA00022982"/>
    </source>
</evidence>
<feature type="region of interest" description="Disordered" evidence="5">
    <location>
        <begin position="171"/>
        <end position="199"/>
    </location>
</feature>
<organism evidence="7 8">
    <name type="scientific">Streptomyces chisholmiae</name>
    <dbReference type="NCBI Taxonomy" id="3075540"/>
    <lineage>
        <taxon>Bacteria</taxon>
        <taxon>Bacillati</taxon>
        <taxon>Actinomycetota</taxon>
        <taxon>Actinomycetes</taxon>
        <taxon>Kitasatosporales</taxon>
        <taxon>Streptomycetaceae</taxon>
        <taxon>Streptomyces</taxon>
    </lineage>
</organism>
<evidence type="ECO:0000256" key="4">
    <source>
        <dbReference type="ARBA" id="ARBA00023008"/>
    </source>
</evidence>
<dbReference type="InterPro" id="IPR058094">
    <property type="entry name" value="Ig-like_OmpL47-like"/>
</dbReference>
<feature type="compositionally biased region" description="Acidic residues" evidence="5">
    <location>
        <begin position="171"/>
        <end position="182"/>
    </location>
</feature>
<accession>A0ABU2JXI7</accession>
<dbReference type="EMBL" id="JAVREO010000019">
    <property type="protein sequence ID" value="MDT0269712.1"/>
    <property type="molecule type" value="Genomic_DNA"/>
</dbReference>
<dbReference type="NCBIfam" id="NF047446">
    <property type="entry name" value="barrel_OmpL47"/>
    <property type="match status" value="2"/>
</dbReference>
<dbReference type="PROSITE" id="PS00196">
    <property type="entry name" value="COPPER_BLUE"/>
    <property type="match status" value="1"/>
</dbReference>
<evidence type="ECO:0000256" key="2">
    <source>
        <dbReference type="ARBA" id="ARBA00022723"/>
    </source>
</evidence>
<sequence>MNHDSGAGRRPRRPRLPGLPAFAGRRPLAALLTAALTAVGLATLPTARAQQPAAATAADEPAPTEQVLTWTADNDLDSYETQPVEAVAGPATLVFENSEATGNTTGMAHTLTFDVSNSEYNNDVRVNILANPNDANGGRHEVEVELTPGTYRFFCALPGHLAMQGTLVVSEDDDGGGGEEDTTPPVVTPEITGEQDADGGYLGGATVELTATDDGSGVAGIEYAVGATRYQPYTEPIVLDQPGRHRVTYRATDVAGNVSISEYLLLDVVEAPGGGEDGTPPEVTAEVTGEQDAAGDYLAMATVELTATDADSAVAGVEYALGDGAFTDYTAPFMVHEPGEHTVTYRATDTAGNVSPTDSTTFTVVAGETPGHQH</sequence>
<keyword evidence="2" id="KW-0479">Metal-binding</keyword>
<dbReference type="SUPFAM" id="SSF49503">
    <property type="entry name" value="Cupredoxins"/>
    <property type="match status" value="1"/>
</dbReference>
<keyword evidence="4" id="KW-0186">Copper</keyword>
<dbReference type="Proteomes" id="UP001183410">
    <property type="component" value="Unassembled WGS sequence"/>
</dbReference>
<dbReference type="InterPro" id="IPR008972">
    <property type="entry name" value="Cupredoxin"/>
</dbReference>
<name>A0ABU2JXI7_9ACTN</name>
<dbReference type="RefSeq" id="WP_311669795.1">
    <property type="nucleotide sequence ID" value="NZ_JAVREO010000019.1"/>
</dbReference>
<dbReference type="InterPro" id="IPR013783">
    <property type="entry name" value="Ig-like_fold"/>
</dbReference>
<feature type="domain" description="Blue (type 1) copper" evidence="6">
    <location>
        <begin position="78"/>
        <end position="169"/>
    </location>
</feature>
<feature type="region of interest" description="Disordered" evidence="5">
    <location>
        <begin position="1"/>
        <end position="21"/>
    </location>
</feature>
<evidence type="ECO:0000313" key="8">
    <source>
        <dbReference type="Proteomes" id="UP001183410"/>
    </source>
</evidence>
<keyword evidence="1" id="KW-0813">Transport</keyword>
<evidence type="ECO:0000259" key="6">
    <source>
        <dbReference type="Pfam" id="PF00127"/>
    </source>
</evidence>
<evidence type="ECO:0000313" key="7">
    <source>
        <dbReference type="EMBL" id="MDT0269712.1"/>
    </source>
</evidence>
<proteinExistence type="predicted"/>
<gene>
    <name evidence="7" type="ORF">RM844_25850</name>
</gene>
<dbReference type="InterPro" id="IPR028871">
    <property type="entry name" value="BlueCu_1_BS"/>
</dbReference>
<comment type="caution">
    <text evidence="7">The sequence shown here is derived from an EMBL/GenBank/DDBJ whole genome shotgun (WGS) entry which is preliminary data.</text>
</comment>
<dbReference type="Pfam" id="PF00127">
    <property type="entry name" value="Copper-bind"/>
    <property type="match status" value="1"/>
</dbReference>
<reference evidence="8" key="1">
    <citation type="submission" date="2023-07" db="EMBL/GenBank/DDBJ databases">
        <title>30 novel species of actinomycetes from the DSMZ collection.</title>
        <authorList>
            <person name="Nouioui I."/>
        </authorList>
    </citation>
    <scope>NUCLEOTIDE SEQUENCE [LARGE SCALE GENOMIC DNA]</scope>
    <source>
        <strain evidence="8">DSM 44915</strain>
    </source>
</reference>